<dbReference type="AlphaFoldDB" id="A0A511T6G4"/>
<reference evidence="2 3" key="1">
    <citation type="submission" date="2019-07" db="EMBL/GenBank/DDBJ databases">
        <title>Whole genome shotgun sequence of Myxococcus fulvus NBRC 100333.</title>
        <authorList>
            <person name="Hosoyama A."/>
            <person name="Uohara A."/>
            <person name="Ohji S."/>
            <person name="Ichikawa N."/>
        </authorList>
    </citation>
    <scope>NUCLEOTIDE SEQUENCE [LARGE SCALE GENOMIC DNA]</scope>
    <source>
        <strain evidence="2 3">NBRC 100333</strain>
    </source>
</reference>
<gene>
    <name evidence="2" type="ORF">MFU01_47930</name>
</gene>
<organism evidence="2 3">
    <name type="scientific">Myxococcus fulvus</name>
    <dbReference type="NCBI Taxonomy" id="33"/>
    <lineage>
        <taxon>Bacteria</taxon>
        <taxon>Pseudomonadati</taxon>
        <taxon>Myxococcota</taxon>
        <taxon>Myxococcia</taxon>
        <taxon>Myxococcales</taxon>
        <taxon>Cystobacterineae</taxon>
        <taxon>Myxococcaceae</taxon>
        <taxon>Myxococcus</taxon>
    </lineage>
</organism>
<dbReference type="EMBL" id="BJXR01000035">
    <property type="protein sequence ID" value="GEN09756.1"/>
    <property type="molecule type" value="Genomic_DNA"/>
</dbReference>
<dbReference type="Proteomes" id="UP000321514">
    <property type="component" value="Unassembled WGS sequence"/>
</dbReference>
<evidence type="ECO:0000313" key="3">
    <source>
        <dbReference type="Proteomes" id="UP000321514"/>
    </source>
</evidence>
<evidence type="ECO:0000256" key="1">
    <source>
        <dbReference type="SAM" id="MobiDB-lite"/>
    </source>
</evidence>
<evidence type="ECO:0000313" key="2">
    <source>
        <dbReference type="EMBL" id="GEN09756.1"/>
    </source>
</evidence>
<name>A0A511T6G4_MYXFU</name>
<sequence length="70" mass="7992">MFQLQLQPRLVSGLERLQRAQPRQRRLRSHRPITLCQVTHEGGVYTRFAPAPPSLGPHPETTKAPTRLRG</sequence>
<comment type="caution">
    <text evidence="2">The sequence shown here is derived from an EMBL/GenBank/DDBJ whole genome shotgun (WGS) entry which is preliminary data.</text>
</comment>
<accession>A0A511T6G4</accession>
<feature type="region of interest" description="Disordered" evidence="1">
    <location>
        <begin position="47"/>
        <end position="70"/>
    </location>
</feature>
<proteinExistence type="predicted"/>
<protein>
    <submittedName>
        <fullName evidence="2">Uncharacterized protein</fullName>
    </submittedName>
</protein>